<reference evidence="2" key="2">
    <citation type="journal article" date="2015" name="Data Brief">
        <title>Shoot transcriptome of the giant reed, Arundo donax.</title>
        <authorList>
            <person name="Barrero R.A."/>
            <person name="Guerrero F.D."/>
            <person name="Moolhuijzen P."/>
            <person name="Goolsby J.A."/>
            <person name="Tidwell J."/>
            <person name="Bellgard S.E."/>
            <person name="Bellgard M.I."/>
        </authorList>
    </citation>
    <scope>NUCLEOTIDE SEQUENCE</scope>
    <source>
        <tissue evidence="2">Shoot tissue taken approximately 20 cm above the soil surface</tissue>
    </source>
</reference>
<dbReference type="EMBL" id="GBRH01182468">
    <property type="protein sequence ID" value="JAE15428.1"/>
    <property type="molecule type" value="Transcribed_RNA"/>
</dbReference>
<protein>
    <submittedName>
        <fullName evidence="2">Uncharacterized protein</fullName>
    </submittedName>
</protein>
<organism evidence="2">
    <name type="scientific">Arundo donax</name>
    <name type="common">Giant reed</name>
    <name type="synonym">Donax arundinaceus</name>
    <dbReference type="NCBI Taxonomy" id="35708"/>
    <lineage>
        <taxon>Eukaryota</taxon>
        <taxon>Viridiplantae</taxon>
        <taxon>Streptophyta</taxon>
        <taxon>Embryophyta</taxon>
        <taxon>Tracheophyta</taxon>
        <taxon>Spermatophyta</taxon>
        <taxon>Magnoliopsida</taxon>
        <taxon>Liliopsida</taxon>
        <taxon>Poales</taxon>
        <taxon>Poaceae</taxon>
        <taxon>PACMAD clade</taxon>
        <taxon>Arundinoideae</taxon>
        <taxon>Arundineae</taxon>
        <taxon>Arundo</taxon>
    </lineage>
</organism>
<accession>A0A0A9G466</accession>
<reference evidence="2" key="1">
    <citation type="submission" date="2014-09" db="EMBL/GenBank/DDBJ databases">
        <authorList>
            <person name="Magalhaes I.L.F."/>
            <person name="Oliveira U."/>
            <person name="Santos F.R."/>
            <person name="Vidigal T.H.D.A."/>
            <person name="Brescovit A.D."/>
            <person name="Santos A.J."/>
        </authorList>
    </citation>
    <scope>NUCLEOTIDE SEQUENCE</scope>
    <source>
        <tissue evidence="2">Shoot tissue taken approximately 20 cm above the soil surface</tissue>
    </source>
</reference>
<evidence type="ECO:0000256" key="1">
    <source>
        <dbReference type="SAM" id="MobiDB-lite"/>
    </source>
</evidence>
<proteinExistence type="predicted"/>
<evidence type="ECO:0000313" key="2">
    <source>
        <dbReference type="EMBL" id="JAE15428.1"/>
    </source>
</evidence>
<dbReference type="AlphaFoldDB" id="A0A0A9G466"/>
<feature type="region of interest" description="Disordered" evidence="1">
    <location>
        <begin position="1"/>
        <end position="22"/>
    </location>
</feature>
<name>A0A0A9G466_ARUDO</name>
<sequence>MRRRPEQARVALVRPSRRGSGG</sequence>